<name>A0A512MG95_9BACT</name>
<gene>
    <name evidence="2" type="ORF">BGE01nite_46620</name>
</gene>
<dbReference type="EMBL" id="BKAG01000047">
    <property type="protein sequence ID" value="GEP45371.1"/>
    <property type="molecule type" value="Genomic_DNA"/>
</dbReference>
<evidence type="ECO:0000256" key="1">
    <source>
        <dbReference type="SAM" id="Phobius"/>
    </source>
</evidence>
<keyword evidence="1" id="KW-0472">Membrane</keyword>
<keyword evidence="3" id="KW-1185">Reference proteome</keyword>
<reference evidence="2 3" key="1">
    <citation type="submission" date="2019-07" db="EMBL/GenBank/DDBJ databases">
        <title>Whole genome shotgun sequence of Brevifollis gellanilyticus NBRC 108608.</title>
        <authorList>
            <person name="Hosoyama A."/>
            <person name="Uohara A."/>
            <person name="Ohji S."/>
            <person name="Ichikawa N."/>
        </authorList>
    </citation>
    <scope>NUCLEOTIDE SEQUENCE [LARGE SCALE GENOMIC DNA]</scope>
    <source>
        <strain evidence="2 3">NBRC 108608</strain>
    </source>
</reference>
<keyword evidence="1" id="KW-0812">Transmembrane</keyword>
<sequence>MTPEKINAMIEGVATGLVGALALGVFSISKNSIKSWFLRRQILRRVRNMGAGYGVNDITLTISNYMGVVLRVREVKLVTNGDRNVRCEMQFCGEVKSCRKISRKEQKKMIQRVKKGEDVLVESVLSSPKPTAEPVSLDESGWVLLRPFMAATFRVPIQVLIKYNMVPVSAIVLVEYTNCSNVVELLEVEANNNTGDSLKRYHEKNLEELQSGRLNEVRKQFGLPPIEVPSAKETAGSAKQAVN</sequence>
<proteinExistence type="predicted"/>
<dbReference type="AlphaFoldDB" id="A0A512MG95"/>
<organism evidence="2 3">
    <name type="scientific">Brevifollis gellanilyticus</name>
    <dbReference type="NCBI Taxonomy" id="748831"/>
    <lineage>
        <taxon>Bacteria</taxon>
        <taxon>Pseudomonadati</taxon>
        <taxon>Verrucomicrobiota</taxon>
        <taxon>Verrucomicrobiia</taxon>
        <taxon>Verrucomicrobiales</taxon>
        <taxon>Verrucomicrobiaceae</taxon>
    </lineage>
</organism>
<feature type="transmembrane region" description="Helical" evidence="1">
    <location>
        <begin position="6"/>
        <end position="29"/>
    </location>
</feature>
<accession>A0A512MG95</accession>
<evidence type="ECO:0000313" key="3">
    <source>
        <dbReference type="Proteomes" id="UP000321577"/>
    </source>
</evidence>
<keyword evidence="1" id="KW-1133">Transmembrane helix</keyword>
<comment type="caution">
    <text evidence="2">The sequence shown here is derived from an EMBL/GenBank/DDBJ whole genome shotgun (WGS) entry which is preliminary data.</text>
</comment>
<dbReference type="RefSeq" id="WP_146854200.1">
    <property type="nucleotide sequence ID" value="NZ_BKAG01000047.1"/>
</dbReference>
<protein>
    <submittedName>
        <fullName evidence="2">Uncharacterized protein</fullName>
    </submittedName>
</protein>
<evidence type="ECO:0000313" key="2">
    <source>
        <dbReference type="EMBL" id="GEP45371.1"/>
    </source>
</evidence>
<dbReference type="Proteomes" id="UP000321577">
    <property type="component" value="Unassembled WGS sequence"/>
</dbReference>